<dbReference type="AlphaFoldDB" id="A0AAU9PTF4"/>
<accession>A0AAU9PTF4</accession>
<dbReference type="EMBL" id="CAKMRJ010005745">
    <property type="protein sequence ID" value="CAH1453079.1"/>
    <property type="molecule type" value="Genomic_DNA"/>
</dbReference>
<name>A0AAU9PTF4_9ASTR</name>
<sequence>MTSKTLNVNKRAETLTKAIVIEERLVNTSMIEEEVEEYEASAVNMVLVRETSQTLDEQVDVAGVKVEEEVKESSSITVCSIVDKQAYETEEVKQADYEDVIVIRGNVKVMEVSHEEDPKADLSIVCQDVILVDTKVLEVSHEEGPSDDVIPTSRPPEEKKEV</sequence>
<evidence type="ECO:0000256" key="1">
    <source>
        <dbReference type="SAM" id="MobiDB-lite"/>
    </source>
</evidence>
<dbReference type="Proteomes" id="UP001157418">
    <property type="component" value="Unassembled WGS sequence"/>
</dbReference>
<protein>
    <submittedName>
        <fullName evidence="2">Uncharacterized protein</fullName>
    </submittedName>
</protein>
<comment type="caution">
    <text evidence="2">The sequence shown here is derived from an EMBL/GenBank/DDBJ whole genome shotgun (WGS) entry which is preliminary data.</text>
</comment>
<evidence type="ECO:0000313" key="2">
    <source>
        <dbReference type="EMBL" id="CAH1453079.1"/>
    </source>
</evidence>
<evidence type="ECO:0000313" key="3">
    <source>
        <dbReference type="Proteomes" id="UP001157418"/>
    </source>
</evidence>
<gene>
    <name evidence="2" type="ORF">LVIROSA_LOCUS38353</name>
</gene>
<organism evidence="2 3">
    <name type="scientific">Lactuca virosa</name>
    <dbReference type="NCBI Taxonomy" id="75947"/>
    <lineage>
        <taxon>Eukaryota</taxon>
        <taxon>Viridiplantae</taxon>
        <taxon>Streptophyta</taxon>
        <taxon>Embryophyta</taxon>
        <taxon>Tracheophyta</taxon>
        <taxon>Spermatophyta</taxon>
        <taxon>Magnoliopsida</taxon>
        <taxon>eudicotyledons</taxon>
        <taxon>Gunneridae</taxon>
        <taxon>Pentapetalae</taxon>
        <taxon>asterids</taxon>
        <taxon>campanulids</taxon>
        <taxon>Asterales</taxon>
        <taxon>Asteraceae</taxon>
        <taxon>Cichorioideae</taxon>
        <taxon>Cichorieae</taxon>
        <taxon>Lactucinae</taxon>
        <taxon>Lactuca</taxon>
    </lineage>
</organism>
<proteinExistence type="predicted"/>
<reference evidence="2 3" key="1">
    <citation type="submission" date="2022-01" db="EMBL/GenBank/DDBJ databases">
        <authorList>
            <person name="Xiong W."/>
            <person name="Schranz E."/>
        </authorList>
    </citation>
    <scope>NUCLEOTIDE SEQUENCE [LARGE SCALE GENOMIC DNA]</scope>
</reference>
<keyword evidence="3" id="KW-1185">Reference proteome</keyword>
<feature type="region of interest" description="Disordered" evidence="1">
    <location>
        <begin position="141"/>
        <end position="162"/>
    </location>
</feature>